<evidence type="ECO:0000259" key="1">
    <source>
        <dbReference type="Pfam" id="PF12146"/>
    </source>
</evidence>
<proteinExistence type="predicted"/>
<dbReference type="OrthoDB" id="9806902at2"/>
<dbReference type="InterPro" id="IPR022742">
    <property type="entry name" value="Hydrolase_4"/>
</dbReference>
<dbReference type="AlphaFoldDB" id="A0A1H1V2V2"/>
<evidence type="ECO:0000313" key="3">
    <source>
        <dbReference type="Proteomes" id="UP000243359"/>
    </source>
</evidence>
<dbReference type="STRING" id="1392877.SAMN05216221_2636"/>
<name>A0A1H1V2V2_9PSED</name>
<evidence type="ECO:0000313" key="2">
    <source>
        <dbReference type="EMBL" id="SDS78801.1"/>
    </source>
</evidence>
<dbReference type="RefSeq" id="WP_090349360.1">
    <property type="nucleotide sequence ID" value="NZ_LT629751.1"/>
</dbReference>
<dbReference type="EMBL" id="LT629751">
    <property type="protein sequence ID" value="SDS78801.1"/>
    <property type="molecule type" value="Genomic_DNA"/>
</dbReference>
<dbReference type="InterPro" id="IPR051044">
    <property type="entry name" value="MAG_DAG_Lipase"/>
</dbReference>
<dbReference type="Proteomes" id="UP000243359">
    <property type="component" value="Chromosome I"/>
</dbReference>
<dbReference type="GO" id="GO:0016787">
    <property type="term" value="F:hydrolase activity"/>
    <property type="evidence" value="ECO:0007669"/>
    <property type="project" value="UniProtKB-KW"/>
</dbReference>
<dbReference type="Pfam" id="PF12146">
    <property type="entry name" value="Hydrolase_4"/>
    <property type="match status" value="1"/>
</dbReference>
<keyword evidence="2" id="KW-0378">Hydrolase</keyword>
<gene>
    <name evidence="2" type="ORF">SAMN05216221_2636</name>
</gene>
<sequence>MRHDSFRLCARDDCQLQGYRWVPEREPRALLQIAHDVAEHAGHYAELGERLCASGYGAYALDLRGQGASGCAHCTAHAGWHKVIDDQLELNHLIRRHFPQVPIILLGHSLGGAIALAYLLRYSCSVHAAVLSTSSFAPLWRCRIARLLALLEAWRQGPLGRSGLLPHLALGGLGLPLPGERTPFDRSTPNAYIAAPHNELRWTNQLWLDLFGGLEEIASRQALARIDAELPLLVIGRGRAPFGHGHRLQELYRALRAAGLNSVELKLYPEARHAPFHEHDRDAVIDDLLDWLAHLPARQPYCPLEENA</sequence>
<protein>
    <submittedName>
        <fullName evidence="2">Lysophospholipase, alpha-beta hydrolase superfamily</fullName>
    </submittedName>
</protein>
<dbReference type="InterPro" id="IPR029058">
    <property type="entry name" value="AB_hydrolase_fold"/>
</dbReference>
<reference evidence="3" key="1">
    <citation type="submission" date="2016-10" db="EMBL/GenBank/DDBJ databases">
        <authorList>
            <person name="Varghese N."/>
            <person name="Submissions S."/>
        </authorList>
    </citation>
    <scope>NUCLEOTIDE SEQUENCE [LARGE SCALE GENOMIC DNA]</scope>
    <source>
        <strain evidence="3">KCTC 32247</strain>
    </source>
</reference>
<dbReference type="SUPFAM" id="SSF53474">
    <property type="entry name" value="alpha/beta-Hydrolases"/>
    <property type="match status" value="1"/>
</dbReference>
<feature type="domain" description="Serine aminopeptidase S33" evidence="1">
    <location>
        <begin position="26"/>
        <end position="280"/>
    </location>
</feature>
<keyword evidence="3" id="KW-1185">Reference proteome</keyword>
<dbReference type="Gene3D" id="3.40.50.1820">
    <property type="entry name" value="alpha/beta hydrolase"/>
    <property type="match status" value="1"/>
</dbReference>
<organism evidence="2 3">
    <name type="scientific">Pseudomonas oryzae</name>
    <dbReference type="NCBI Taxonomy" id="1392877"/>
    <lineage>
        <taxon>Bacteria</taxon>
        <taxon>Pseudomonadati</taxon>
        <taxon>Pseudomonadota</taxon>
        <taxon>Gammaproteobacteria</taxon>
        <taxon>Pseudomonadales</taxon>
        <taxon>Pseudomonadaceae</taxon>
        <taxon>Pseudomonas</taxon>
    </lineage>
</organism>
<dbReference type="PANTHER" id="PTHR11614">
    <property type="entry name" value="PHOSPHOLIPASE-RELATED"/>
    <property type="match status" value="1"/>
</dbReference>
<accession>A0A1H1V2V2</accession>